<organism evidence="3">
    <name type="scientific">marine sediment metagenome</name>
    <dbReference type="NCBI Taxonomy" id="412755"/>
    <lineage>
        <taxon>unclassified sequences</taxon>
        <taxon>metagenomes</taxon>
        <taxon>ecological metagenomes</taxon>
    </lineage>
</organism>
<feature type="transmembrane region" description="Helical" evidence="1">
    <location>
        <begin position="63"/>
        <end position="82"/>
    </location>
</feature>
<feature type="domain" description="Tyrosine-protein kinase G-rich" evidence="2">
    <location>
        <begin position="9"/>
        <end position="82"/>
    </location>
</feature>
<keyword evidence="1" id="KW-1133">Transmembrane helix</keyword>
<reference evidence="3" key="1">
    <citation type="journal article" date="2014" name="Front. Microbiol.">
        <title>High frequency of phylogenetically diverse reductive dehalogenase-homologous genes in deep subseafloor sedimentary metagenomes.</title>
        <authorList>
            <person name="Kawai M."/>
            <person name="Futagami T."/>
            <person name="Toyoda A."/>
            <person name="Takaki Y."/>
            <person name="Nishi S."/>
            <person name="Hori S."/>
            <person name="Arai W."/>
            <person name="Tsubouchi T."/>
            <person name="Morono Y."/>
            <person name="Uchiyama I."/>
            <person name="Ito T."/>
            <person name="Fujiyama A."/>
            <person name="Inagaki F."/>
            <person name="Takami H."/>
        </authorList>
    </citation>
    <scope>NUCLEOTIDE SEQUENCE</scope>
    <source>
        <strain evidence="3">Expedition CK06-06</strain>
    </source>
</reference>
<dbReference type="GO" id="GO:0005886">
    <property type="term" value="C:plasma membrane"/>
    <property type="evidence" value="ECO:0007669"/>
    <property type="project" value="TreeGrafter"/>
</dbReference>
<dbReference type="InterPro" id="IPR050445">
    <property type="entry name" value="Bact_polysacc_biosynth/exp"/>
</dbReference>
<keyword evidence="1" id="KW-0472">Membrane</keyword>
<keyword evidence="1" id="KW-0812">Transmembrane</keyword>
<accession>X0XA32</accession>
<dbReference type="InterPro" id="IPR032807">
    <property type="entry name" value="GNVR"/>
</dbReference>
<protein>
    <recommendedName>
        <fullName evidence="2">Tyrosine-protein kinase G-rich domain-containing protein</fullName>
    </recommendedName>
</protein>
<dbReference type="PANTHER" id="PTHR32309">
    <property type="entry name" value="TYROSINE-PROTEIN KINASE"/>
    <property type="match status" value="1"/>
</dbReference>
<proteinExistence type="predicted"/>
<feature type="non-terminal residue" evidence="3">
    <location>
        <position position="1"/>
    </location>
</feature>
<dbReference type="Pfam" id="PF13807">
    <property type="entry name" value="GNVR"/>
    <property type="match status" value="1"/>
</dbReference>
<dbReference type="EMBL" id="BARS01049377">
    <property type="protein sequence ID" value="GAG32282.1"/>
    <property type="molecule type" value="Genomic_DNA"/>
</dbReference>
<comment type="caution">
    <text evidence="3">The sequence shown here is derived from an EMBL/GenBank/DDBJ whole genome shotgun (WGS) entry which is preliminary data.</text>
</comment>
<dbReference type="GO" id="GO:0004713">
    <property type="term" value="F:protein tyrosine kinase activity"/>
    <property type="evidence" value="ECO:0007669"/>
    <property type="project" value="TreeGrafter"/>
</dbReference>
<dbReference type="Gene3D" id="3.40.50.300">
    <property type="entry name" value="P-loop containing nucleotide triphosphate hydrolases"/>
    <property type="match status" value="1"/>
</dbReference>
<dbReference type="InterPro" id="IPR027417">
    <property type="entry name" value="P-loop_NTPase"/>
</dbReference>
<sequence>RLPDKELYLARLERAIKVSESTYIILLEKYQEARINEAMELGDIRVIDEARIPKDPIKPNKELNLAIGGILGLMLGVMLVFFMEYMDNTIKTTDDIERYLGLPVLGLIPKVTQKTKRKRAY</sequence>
<dbReference type="PANTHER" id="PTHR32309:SF13">
    <property type="entry name" value="FERRIC ENTEROBACTIN TRANSPORT PROTEIN FEPE"/>
    <property type="match status" value="1"/>
</dbReference>
<dbReference type="AlphaFoldDB" id="X0XA32"/>
<evidence type="ECO:0000256" key="1">
    <source>
        <dbReference type="SAM" id="Phobius"/>
    </source>
</evidence>
<name>X0XA32_9ZZZZ</name>
<gene>
    <name evidence="3" type="ORF">S01H1_73863</name>
</gene>
<evidence type="ECO:0000259" key="2">
    <source>
        <dbReference type="Pfam" id="PF13807"/>
    </source>
</evidence>
<evidence type="ECO:0000313" key="3">
    <source>
        <dbReference type="EMBL" id="GAG32282.1"/>
    </source>
</evidence>